<proteinExistence type="inferred from homology"/>
<dbReference type="Proteomes" id="UP001526143">
    <property type="component" value="Unassembled WGS sequence"/>
</dbReference>
<dbReference type="PANTHER" id="PTHR43747">
    <property type="entry name" value="FAD-BINDING PROTEIN"/>
    <property type="match status" value="1"/>
</dbReference>
<dbReference type="InterPro" id="IPR036188">
    <property type="entry name" value="FAD/NAD-bd_sf"/>
</dbReference>
<dbReference type="PANTHER" id="PTHR43747:SF1">
    <property type="entry name" value="SLR1998 PROTEIN"/>
    <property type="match status" value="1"/>
</dbReference>
<reference evidence="2 3" key="1">
    <citation type="submission" date="2022-10" db="EMBL/GenBank/DDBJ databases">
        <title>Identification of biosynthetic pathway for the production of the potent trypsin inhibitor radiosumin.</title>
        <authorList>
            <person name="Fewer D.P."/>
            <person name="Delbaje E."/>
            <person name="Ouyang X."/>
            <person name="Agostino P.D."/>
            <person name="Wahlsten M."/>
            <person name="Jokela J."/>
            <person name="Permi P."/>
            <person name="Haapaniemi E."/>
            <person name="Koistinen H."/>
        </authorList>
    </citation>
    <scope>NUCLEOTIDE SEQUENCE [LARGE SCALE GENOMIC DNA]</scope>
    <source>
        <strain evidence="2 3">NIES-515</strain>
    </source>
</reference>
<accession>A0ABT3B5B4</accession>
<gene>
    <name evidence="2" type="ORF">OGM63_24255</name>
</gene>
<dbReference type="Pfam" id="PF04820">
    <property type="entry name" value="Trp_halogenase"/>
    <property type="match status" value="2"/>
</dbReference>
<dbReference type="PRINTS" id="PR00420">
    <property type="entry name" value="RNGMNOXGNASE"/>
</dbReference>
<dbReference type="EMBL" id="JAOWRF010000342">
    <property type="protein sequence ID" value="MCV3216582.1"/>
    <property type="molecule type" value="Genomic_DNA"/>
</dbReference>
<dbReference type="Gene3D" id="3.30.9.100">
    <property type="match status" value="1"/>
</dbReference>
<dbReference type="InterPro" id="IPR006905">
    <property type="entry name" value="Flavin_halogenase"/>
</dbReference>
<evidence type="ECO:0000313" key="3">
    <source>
        <dbReference type="Proteomes" id="UP001526143"/>
    </source>
</evidence>
<sequence>MSNKYDVIVIGGGPGGSTSSTLLADAGRNVLLLEREEFPRYHIGESLLSGTADLLKKIGVLEKVENSGFVKKFGVTWIWGSNREPWTVYFKDALAMPYDFGYQVERGPFDKLLLDNAREHGVTVLERHRVIGFKQEQGRIVALEYESVETGTRHIAEANWVIDASGQGGFITKQLGKRTWDEKLRNMAIWSYWKDAWRPEGLDAGNTFLPTFDDGWWWYIPLRDNITSIGVVLDQENYALALKQGTKEFYLDAIQRTPELAKLLESAEIVDEIRVMKDWSYTYDSFFGKGYIAVGDAACFIDPLFSTGVHLAMLSGFLAAVSLNTILTDPSQSESEVLSFYQEQYYREYNRLKEQVYFLYGGHNSKESYFWHARNTLDIPNAKPEEAFITIIAGAYEHRSWYRRFMNKLEVPTHLKKITDGIFDGESVGSEMVSVSTPLVKSQNWKIKESFAIDGLQLRPAKVIAFSDGRSLPFTENMSKILSKTDGQTNSLKLIELCGDSNEQVKGSIRSTINEAITHGVLVSGNV</sequence>
<evidence type="ECO:0000313" key="2">
    <source>
        <dbReference type="EMBL" id="MCV3216582.1"/>
    </source>
</evidence>
<dbReference type="RefSeq" id="WP_263748238.1">
    <property type="nucleotide sequence ID" value="NZ_JAOWRF010000342.1"/>
</dbReference>
<protein>
    <submittedName>
        <fullName evidence="2">Tryptophan 7-halogenase</fullName>
    </submittedName>
</protein>
<keyword evidence="3" id="KW-1185">Reference proteome</keyword>
<dbReference type="Gene3D" id="3.50.50.60">
    <property type="entry name" value="FAD/NAD(P)-binding domain"/>
    <property type="match status" value="1"/>
</dbReference>
<dbReference type="SUPFAM" id="SSF51905">
    <property type="entry name" value="FAD/NAD(P)-binding domain"/>
    <property type="match status" value="1"/>
</dbReference>
<comment type="caution">
    <text evidence="2">The sequence shown here is derived from an EMBL/GenBank/DDBJ whole genome shotgun (WGS) entry which is preliminary data.</text>
</comment>
<comment type="similarity">
    <text evidence="1">Belongs to the flavin-dependent halogenase family. Bacterial tryptophan halogenase subfamily.</text>
</comment>
<evidence type="ECO:0000256" key="1">
    <source>
        <dbReference type="ARBA" id="ARBA00038396"/>
    </source>
</evidence>
<organism evidence="2 3">
    <name type="scientific">Plectonema radiosum NIES-515</name>
    <dbReference type="NCBI Taxonomy" id="2986073"/>
    <lineage>
        <taxon>Bacteria</taxon>
        <taxon>Bacillati</taxon>
        <taxon>Cyanobacteriota</taxon>
        <taxon>Cyanophyceae</taxon>
        <taxon>Oscillatoriophycideae</taxon>
        <taxon>Oscillatoriales</taxon>
        <taxon>Microcoleaceae</taxon>
        <taxon>Plectonema</taxon>
    </lineage>
</organism>
<dbReference type="InterPro" id="IPR050816">
    <property type="entry name" value="Flavin-dep_Halogenase_NPB"/>
</dbReference>
<name>A0ABT3B5B4_9CYAN</name>